<dbReference type="AlphaFoldDB" id="A0AAN8NWE1"/>
<evidence type="ECO:0000313" key="4">
    <source>
        <dbReference type="Proteomes" id="UP001307849"/>
    </source>
</evidence>
<feature type="compositionally biased region" description="Polar residues" evidence="1">
    <location>
        <begin position="225"/>
        <end position="234"/>
    </location>
</feature>
<dbReference type="Proteomes" id="UP001307849">
    <property type="component" value="Unassembled WGS sequence"/>
</dbReference>
<keyword evidence="2" id="KW-1133">Transmembrane helix</keyword>
<keyword evidence="2" id="KW-0812">Transmembrane</keyword>
<dbReference type="EMBL" id="JAVHJM010000002">
    <property type="protein sequence ID" value="KAK6518272.1"/>
    <property type="molecule type" value="Genomic_DNA"/>
</dbReference>
<feature type="region of interest" description="Disordered" evidence="1">
    <location>
        <begin position="221"/>
        <end position="258"/>
    </location>
</feature>
<proteinExistence type="predicted"/>
<gene>
    <name evidence="3" type="ORF">TWF506_005432</name>
</gene>
<keyword evidence="4" id="KW-1185">Reference proteome</keyword>
<comment type="caution">
    <text evidence="3">The sequence shown here is derived from an EMBL/GenBank/DDBJ whole genome shotgun (WGS) entry which is preliminary data.</text>
</comment>
<evidence type="ECO:0000313" key="3">
    <source>
        <dbReference type="EMBL" id="KAK6518272.1"/>
    </source>
</evidence>
<protein>
    <submittedName>
        <fullName evidence="3">Uncharacterized protein</fullName>
    </submittedName>
</protein>
<keyword evidence="2" id="KW-0472">Membrane</keyword>
<reference evidence="3 4" key="1">
    <citation type="submission" date="2019-10" db="EMBL/GenBank/DDBJ databases">
        <authorList>
            <person name="Palmer J.M."/>
        </authorList>
    </citation>
    <scope>NUCLEOTIDE SEQUENCE [LARGE SCALE GENOMIC DNA]</scope>
    <source>
        <strain evidence="3 4">TWF506</strain>
    </source>
</reference>
<evidence type="ECO:0000256" key="2">
    <source>
        <dbReference type="SAM" id="Phobius"/>
    </source>
</evidence>
<name>A0AAN8NWE1_9PEZI</name>
<feature type="transmembrane region" description="Helical" evidence="2">
    <location>
        <begin position="269"/>
        <end position="290"/>
    </location>
</feature>
<evidence type="ECO:0000256" key="1">
    <source>
        <dbReference type="SAM" id="MobiDB-lite"/>
    </source>
</evidence>
<sequence>MASSPFKTWSKPQPLDAATDANVLAFYYETPENLRNLARTKDDAKNMLSLDQKTLAELKSLMSFLFAQHQELLKIKNVKTIASKNMVCSVCNTFLAFLTPESRESILQVKFFDGFGIDNNHLRGWLLFQVTLDIRIQTLNRLKKDPEWLGRIPDSLCEVFANGSAPHYHLFDPEEIQDQLQESWLGQDLSTFSNTGIAADGSILRPDIEDGDLDFELFEPEEENQSIQQKSSGQACRLDDDPATSDFPPSLGGAKNHPKTPDFGGFERLSLYGPVVCLACCALVVLMSLFPELGFKIGDFDSRK</sequence>
<accession>A0AAN8NWE1</accession>
<organism evidence="3 4">
    <name type="scientific">Arthrobotrys conoides</name>
    <dbReference type="NCBI Taxonomy" id="74498"/>
    <lineage>
        <taxon>Eukaryota</taxon>
        <taxon>Fungi</taxon>
        <taxon>Dikarya</taxon>
        <taxon>Ascomycota</taxon>
        <taxon>Pezizomycotina</taxon>
        <taxon>Orbiliomycetes</taxon>
        <taxon>Orbiliales</taxon>
        <taxon>Orbiliaceae</taxon>
        <taxon>Arthrobotrys</taxon>
    </lineage>
</organism>